<sequence length="227" mass="23856">MTLRTVIVEDEPAVARLHKRFLEAQGTCTVVAVAATGPAAVALIAQLEPDLVLLDIHLPGMSGLDVLRAVRAGRGPQPEFIAVTAARDFDSVRDARLAGVRHYLVKPFAPGDLADRIDDVARDLAGARSGALDQSEIDSLIRATAPIPVLPKGLSIETLAAVRTAVASAPWSSAADIGGLAGVSRVSARRYLEYLTATGEVLRRLDYATSGRPGARYGPSSTAQREG</sequence>
<dbReference type="Proteomes" id="UP001235064">
    <property type="component" value="Unassembled WGS sequence"/>
</dbReference>
<dbReference type="EMBL" id="JASXSZ010000002">
    <property type="protein sequence ID" value="MDL9979097.1"/>
    <property type="molecule type" value="Genomic_DNA"/>
</dbReference>
<dbReference type="SMART" id="SM00448">
    <property type="entry name" value="REC"/>
    <property type="match status" value="1"/>
</dbReference>
<gene>
    <name evidence="3" type="ORF">QSV35_07115</name>
</gene>
<dbReference type="Gene3D" id="3.40.50.2300">
    <property type="match status" value="1"/>
</dbReference>
<name>A0ABT7MXD1_9MICO</name>
<feature type="modified residue" description="4-aspartylphosphate" evidence="1">
    <location>
        <position position="55"/>
    </location>
</feature>
<evidence type="ECO:0000259" key="2">
    <source>
        <dbReference type="PROSITE" id="PS50110"/>
    </source>
</evidence>
<dbReference type="PANTHER" id="PTHR45526:SF1">
    <property type="entry name" value="TRANSCRIPTIONAL REGULATORY PROTEIN DCUR-RELATED"/>
    <property type="match status" value="1"/>
</dbReference>
<dbReference type="InterPro" id="IPR001789">
    <property type="entry name" value="Sig_transdc_resp-reg_receiver"/>
</dbReference>
<comment type="caution">
    <text evidence="3">The sequence shown here is derived from an EMBL/GenBank/DDBJ whole genome shotgun (WGS) entry which is preliminary data.</text>
</comment>
<evidence type="ECO:0000256" key="1">
    <source>
        <dbReference type="PROSITE-ProRule" id="PRU00169"/>
    </source>
</evidence>
<accession>A0ABT7MXD1</accession>
<evidence type="ECO:0000313" key="4">
    <source>
        <dbReference type="Proteomes" id="UP001235064"/>
    </source>
</evidence>
<keyword evidence="1" id="KW-0597">Phosphoprotein</keyword>
<dbReference type="SUPFAM" id="SSF52172">
    <property type="entry name" value="CheY-like"/>
    <property type="match status" value="1"/>
</dbReference>
<organism evidence="3 4">
    <name type="scientific">Microbacterium candidum</name>
    <dbReference type="NCBI Taxonomy" id="3041922"/>
    <lineage>
        <taxon>Bacteria</taxon>
        <taxon>Bacillati</taxon>
        <taxon>Actinomycetota</taxon>
        <taxon>Actinomycetes</taxon>
        <taxon>Micrococcales</taxon>
        <taxon>Microbacteriaceae</taxon>
        <taxon>Microbacterium</taxon>
    </lineage>
</organism>
<dbReference type="PANTHER" id="PTHR45526">
    <property type="entry name" value="TRANSCRIPTIONAL REGULATORY PROTEIN DPIA"/>
    <property type="match status" value="1"/>
</dbReference>
<dbReference type="InterPro" id="IPR011006">
    <property type="entry name" value="CheY-like_superfamily"/>
</dbReference>
<reference evidence="3 4" key="1">
    <citation type="submission" date="2023-06" db="EMBL/GenBank/DDBJ databases">
        <title>Microbacterium sp. nov., isolated from a waste landfill.</title>
        <authorList>
            <person name="Wen W."/>
        </authorList>
    </citation>
    <scope>NUCLEOTIDE SEQUENCE [LARGE SCALE GENOMIC DNA]</scope>
    <source>
        <strain evidence="3 4">ASV49</strain>
    </source>
</reference>
<proteinExistence type="predicted"/>
<dbReference type="Pfam" id="PF00072">
    <property type="entry name" value="Response_reg"/>
    <property type="match status" value="1"/>
</dbReference>
<dbReference type="PROSITE" id="PS50110">
    <property type="entry name" value="RESPONSE_REGULATORY"/>
    <property type="match status" value="1"/>
</dbReference>
<keyword evidence="4" id="KW-1185">Reference proteome</keyword>
<protein>
    <submittedName>
        <fullName evidence="3">Response regulator</fullName>
    </submittedName>
</protein>
<dbReference type="RefSeq" id="WP_286287967.1">
    <property type="nucleotide sequence ID" value="NZ_JASXSZ010000002.1"/>
</dbReference>
<feature type="domain" description="Response regulatory" evidence="2">
    <location>
        <begin position="4"/>
        <end position="121"/>
    </location>
</feature>
<dbReference type="InterPro" id="IPR051271">
    <property type="entry name" value="2C-system_Tx_regulators"/>
</dbReference>
<evidence type="ECO:0000313" key="3">
    <source>
        <dbReference type="EMBL" id="MDL9979097.1"/>
    </source>
</evidence>